<protein>
    <submittedName>
        <fullName evidence="2">Uncharacterized protein</fullName>
    </submittedName>
</protein>
<sequence length="311" mass="34135">MASSQALSCQILCGQDPRSLEWAVEAGRIALDCRDSCCSITLMCSHPNRSLRARLFMFSSYKYEACLTYSSASPFYILQAHIPGRCYLSPATSPQFKELDVGPSNVLPPVVDLVDLFSTISILTGIAAVEPSIELVDLDEIPIHIWYENIIDRSPWAGIVSTAIYCYKPKKLLEERVLKLVGLSPAPLLVRGSLGPASTSQSLTASTEVGGSNSKEAEVEIADAVEGPNEAKKCKKKHKHRSKSSCSSKSSERNNSRSKLRLGKETVAHTEEEENASLLKELTSWWKEAREGLKCHSCKVAEMEGDELVPD</sequence>
<evidence type="ECO:0000256" key="1">
    <source>
        <dbReference type="SAM" id="MobiDB-lite"/>
    </source>
</evidence>
<feature type="compositionally biased region" description="Basic residues" evidence="1">
    <location>
        <begin position="233"/>
        <end position="243"/>
    </location>
</feature>
<organism evidence="2">
    <name type="scientific">Sesamum latifolium</name>
    <dbReference type="NCBI Taxonomy" id="2727402"/>
    <lineage>
        <taxon>Eukaryota</taxon>
        <taxon>Viridiplantae</taxon>
        <taxon>Streptophyta</taxon>
        <taxon>Embryophyta</taxon>
        <taxon>Tracheophyta</taxon>
        <taxon>Spermatophyta</taxon>
        <taxon>Magnoliopsida</taxon>
        <taxon>eudicotyledons</taxon>
        <taxon>Gunneridae</taxon>
        <taxon>Pentapetalae</taxon>
        <taxon>asterids</taxon>
        <taxon>lamiids</taxon>
        <taxon>Lamiales</taxon>
        <taxon>Pedaliaceae</taxon>
        <taxon>Sesamum</taxon>
    </lineage>
</organism>
<feature type="region of interest" description="Disordered" evidence="1">
    <location>
        <begin position="195"/>
        <end position="275"/>
    </location>
</feature>
<feature type="compositionally biased region" description="Polar residues" evidence="1">
    <location>
        <begin position="196"/>
        <end position="214"/>
    </location>
</feature>
<reference evidence="2" key="2">
    <citation type="journal article" date="2024" name="Plant">
        <title>Genomic evolution and insights into agronomic trait innovations of Sesamum species.</title>
        <authorList>
            <person name="Miao H."/>
            <person name="Wang L."/>
            <person name="Qu L."/>
            <person name="Liu H."/>
            <person name="Sun Y."/>
            <person name="Le M."/>
            <person name="Wang Q."/>
            <person name="Wei S."/>
            <person name="Zheng Y."/>
            <person name="Lin W."/>
            <person name="Duan Y."/>
            <person name="Cao H."/>
            <person name="Xiong S."/>
            <person name="Wang X."/>
            <person name="Wei L."/>
            <person name="Li C."/>
            <person name="Ma Q."/>
            <person name="Ju M."/>
            <person name="Zhao R."/>
            <person name="Li G."/>
            <person name="Mu C."/>
            <person name="Tian Q."/>
            <person name="Mei H."/>
            <person name="Zhang T."/>
            <person name="Gao T."/>
            <person name="Zhang H."/>
        </authorList>
    </citation>
    <scope>NUCLEOTIDE SEQUENCE</scope>
    <source>
        <strain evidence="2">KEN1</strain>
    </source>
</reference>
<gene>
    <name evidence="2" type="ORF">Slati_3756900</name>
</gene>
<reference evidence="2" key="1">
    <citation type="submission" date="2020-06" db="EMBL/GenBank/DDBJ databases">
        <authorList>
            <person name="Li T."/>
            <person name="Hu X."/>
            <person name="Zhang T."/>
            <person name="Song X."/>
            <person name="Zhang H."/>
            <person name="Dai N."/>
            <person name="Sheng W."/>
            <person name="Hou X."/>
            <person name="Wei L."/>
        </authorList>
    </citation>
    <scope>NUCLEOTIDE SEQUENCE</scope>
    <source>
        <strain evidence="2">KEN1</strain>
        <tissue evidence="2">Leaf</tissue>
    </source>
</reference>
<comment type="caution">
    <text evidence="2">The sequence shown here is derived from an EMBL/GenBank/DDBJ whole genome shotgun (WGS) entry which is preliminary data.</text>
</comment>
<dbReference type="EMBL" id="JACGWN010000013">
    <property type="protein sequence ID" value="KAL0411672.1"/>
    <property type="molecule type" value="Genomic_DNA"/>
</dbReference>
<evidence type="ECO:0000313" key="2">
    <source>
        <dbReference type="EMBL" id="KAL0411672.1"/>
    </source>
</evidence>
<proteinExistence type="predicted"/>
<accession>A0AAW2U468</accession>
<dbReference type="AlphaFoldDB" id="A0AAW2U468"/>
<name>A0AAW2U468_9LAMI</name>